<dbReference type="EMBL" id="ARYK01000008">
    <property type="protein sequence ID" value="KCZ89413.1"/>
    <property type="molecule type" value="Genomic_DNA"/>
</dbReference>
<name>A0A059FFW6_9PROT</name>
<feature type="chain" id="PRO_5001572867" evidence="1">
    <location>
        <begin position="25"/>
        <end position="286"/>
    </location>
</feature>
<dbReference type="PROSITE" id="PS51257">
    <property type="entry name" value="PROKAR_LIPOPROTEIN"/>
    <property type="match status" value="1"/>
</dbReference>
<gene>
    <name evidence="2" type="ORF">HJO_14382</name>
</gene>
<dbReference type="RefSeq" id="WP_051618648.1">
    <property type="nucleotide sequence ID" value="NZ_ARYK01000008.1"/>
</dbReference>
<dbReference type="Proteomes" id="UP000025171">
    <property type="component" value="Unassembled WGS sequence"/>
</dbReference>
<dbReference type="InterPro" id="IPR029063">
    <property type="entry name" value="SAM-dependent_MTases_sf"/>
</dbReference>
<dbReference type="InterPro" id="IPR016980">
    <property type="entry name" value="S-AdoMet-dep_MeTrfase_Alr7345"/>
</dbReference>
<dbReference type="CDD" id="cd02440">
    <property type="entry name" value="AdoMet_MTases"/>
    <property type="match status" value="1"/>
</dbReference>
<evidence type="ECO:0000256" key="1">
    <source>
        <dbReference type="SAM" id="SignalP"/>
    </source>
</evidence>
<dbReference type="AlphaFoldDB" id="A0A059FFW6"/>
<dbReference type="OrthoDB" id="9342567at2"/>
<keyword evidence="2" id="KW-0489">Methyltransferase</keyword>
<dbReference type="GO" id="GO:0008168">
    <property type="term" value="F:methyltransferase activity"/>
    <property type="evidence" value="ECO:0007669"/>
    <property type="project" value="UniProtKB-KW"/>
</dbReference>
<dbReference type="STRING" id="1280950.HJO_14382"/>
<keyword evidence="2" id="KW-0808">Transferase</keyword>
<organism evidence="2 3">
    <name type="scientific">Hyphomonas johnsonii MHS-2</name>
    <dbReference type="NCBI Taxonomy" id="1280950"/>
    <lineage>
        <taxon>Bacteria</taxon>
        <taxon>Pseudomonadati</taxon>
        <taxon>Pseudomonadota</taxon>
        <taxon>Alphaproteobacteria</taxon>
        <taxon>Hyphomonadales</taxon>
        <taxon>Hyphomonadaceae</taxon>
        <taxon>Hyphomonas</taxon>
    </lineage>
</organism>
<keyword evidence="1" id="KW-0732">Signal</keyword>
<sequence length="286" mass="29302">MKYLAIGIVGAVLLGACATPVAEAPEATLVAAPAAPEAAAETMMDATVDETAMAAPSVIDIAAVTAALASAETRPAAEKERDAGRKPADVLAFLGLKPGDTAADFIASGGWYTEVLSIAVGPDGTVYAQNSEAALELNDRAYDKALTARLEGGRLANVVRKDDELSALTIPAGSVDVAITALNFHDVYNAYGPEAAVGFLAAIRTTLKPGGVLGLIDHVGAPDGANTDLHRIDPALAIASAEAAGFVVEAQSNVLSNDTDDHTKLVFDPEVRGQTDRFVLKLTNPA</sequence>
<reference evidence="2 3" key="1">
    <citation type="journal article" date="2014" name="Antonie Van Leeuwenhoek">
        <title>Hyphomonas beringensis sp. nov. and Hyphomonas chukchiensis sp. nov., isolated from surface seawater of the Bering Sea and Chukchi Sea.</title>
        <authorList>
            <person name="Li C."/>
            <person name="Lai Q."/>
            <person name="Li G."/>
            <person name="Dong C."/>
            <person name="Wang J."/>
            <person name="Liao Y."/>
            <person name="Shao Z."/>
        </authorList>
    </citation>
    <scope>NUCLEOTIDE SEQUENCE [LARGE SCALE GENOMIC DNA]</scope>
    <source>
        <strain evidence="2 3">MHS-2</strain>
    </source>
</reference>
<dbReference type="Gene3D" id="3.40.50.150">
    <property type="entry name" value="Vaccinia Virus protein VP39"/>
    <property type="match status" value="1"/>
</dbReference>
<keyword evidence="3" id="KW-1185">Reference proteome</keyword>
<dbReference type="GO" id="GO:0032259">
    <property type="term" value="P:methylation"/>
    <property type="evidence" value="ECO:0007669"/>
    <property type="project" value="UniProtKB-KW"/>
</dbReference>
<feature type="signal peptide" evidence="1">
    <location>
        <begin position="1"/>
        <end position="24"/>
    </location>
</feature>
<dbReference type="eggNOG" id="COG4798">
    <property type="taxonomic scope" value="Bacteria"/>
</dbReference>
<evidence type="ECO:0000313" key="2">
    <source>
        <dbReference type="EMBL" id="KCZ89413.1"/>
    </source>
</evidence>
<accession>A0A059FFW6</accession>
<dbReference type="PATRIC" id="fig|1280950.3.peg.2889"/>
<proteinExistence type="predicted"/>
<dbReference type="PIRSF" id="PIRSF031679">
    <property type="entry name" value="Mtase_Alr7345_prd"/>
    <property type="match status" value="1"/>
</dbReference>
<protein>
    <submittedName>
        <fullName evidence="2">Methyltransferase</fullName>
    </submittedName>
</protein>
<dbReference type="SUPFAM" id="SSF53335">
    <property type="entry name" value="S-adenosyl-L-methionine-dependent methyltransferases"/>
    <property type="match status" value="1"/>
</dbReference>
<evidence type="ECO:0000313" key="3">
    <source>
        <dbReference type="Proteomes" id="UP000025171"/>
    </source>
</evidence>
<comment type="caution">
    <text evidence="2">The sequence shown here is derived from an EMBL/GenBank/DDBJ whole genome shotgun (WGS) entry which is preliminary data.</text>
</comment>